<reference evidence="3" key="1">
    <citation type="journal article" date="2019" name="Int. J. Syst. Evol. Microbiol.">
        <title>The Global Catalogue of Microorganisms (GCM) 10K type strain sequencing project: providing services to taxonomists for standard genome sequencing and annotation.</title>
        <authorList>
            <consortium name="The Broad Institute Genomics Platform"/>
            <consortium name="The Broad Institute Genome Sequencing Center for Infectious Disease"/>
            <person name="Wu L."/>
            <person name="Ma J."/>
        </authorList>
    </citation>
    <scope>NUCLEOTIDE SEQUENCE [LARGE SCALE GENOMIC DNA]</scope>
    <source>
        <strain evidence="3">CCUG 60527</strain>
    </source>
</reference>
<dbReference type="RefSeq" id="WP_386105971.1">
    <property type="nucleotide sequence ID" value="NZ_JBHTJR010000026.1"/>
</dbReference>
<organism evidence="2 3">
    <name type="scientific">Tenacibaculum geojense</name>
    <dbReference type="NCBI Taxonomy" id="915352"/>
    <lineage>
        <taxon>Bacteria</taxon>
        <taxon>Pseudomonadati</taxon>
        <taxon>Bacteroidota</taxon>
        <taxon>Flavobacteriia</taxon>
        <taxon>Flavobacteriales</taxon>
        <taxon>Flavobacteriaceae</taxon>
        <taxon>Tenacibaculum</taxon>
    </lineage>
</organism>
<dbReference type="EMBL" id="JBHTJR010000026">
    <property type="protein sequence ID" value="MFD0992559.1"/>
    <property type="molecule type" value="Genomic_DNA"/>
</dbReference>
<comment type="caution">
    <text evidence="2">The sequence shown here is derived from an EMBL/GenBank/DDBJ whole genome shotgun (WGS) entry which is preliminary data.</text>
</comment>
<keyword evidence="1" id="KW-0472">Membrane</keyword>
<keyword evidence="1" id="KW-1133">Transmembrane helix</keyword>
<gene>
    <name evidence="2" type="ORF">ACFQ1U_05025</name>
</gene>
<proteinExistence type="predicted"/>
<keyword evidence="1" id="KW-0812">Transmembrane</keyword>
<evidence type="ECO:0000313" key="3">
    <source>
        <dbReference type="Proteomes" id="UP001597062"/>
    </source>
</evidence>
<evidence type="ECO:0000313" key="2">
    <source>
        <dbReference type="EMBL" id="MFD0992559.1"/>
    </source>
</evidence>
<sequence length="235" mass="27703">MNNKFIRILVIVNGILLPIFILYIICIIAIEQYKQFQNEIIDDYSFESKETTEKHFEIKYSSPIKLPNSDFYYVAVEKEFEDNYGYIGLDIKNIGNMVRMNTINIIFLDKNFQNSGKLLPENASIKSMYIPKRKTENSKLHNEKSHISYFIANSDTNNDGIIDRYDQHYVYLSDINGHNLNKVTDRKVKNYQWINNNKELLLTFDNTEEPNKLEFGIYNIDSKEIRETKNINPAE</sequence>
<name>A0ABW3JQ39_9FLAO</name>
<keyword evidence="3" id="KW-1185">Reference proteome</keyword>
<feature type="transmembrane region" description="Helical" evidence="1">
    <location>
        <begin position="6"/>
        <end position="30"/>
    </location>
</feature>
<accession>A0ABW3JQ39</accession>
<evidence type="ECO:0000256" key="1">
    <source>
        <dbReference type="SAM" id="Phobius"/>
    </source>
</evidence>
<protein>
    <submittedName>
        <fullName evidence="2">Uncharacterized protein</fullName>
    </submittedName>
</protein>
<dbReference type="Proteomes" id="UP001597062">
    <property type="component" value="Unassembled WGS sequence"/>
</dbReference>